<keyword evidence="2" id="KW-1185">Reference proteome</keyword>
<proteinExistence type="predicted"/>
<organism evidence="1 2">
    <name type="scientific">Marasmiellus scandens</name>
    <dbReference type="NCBI Taxonomy" id="2682957"/>
    <lineage>
        <taxon>Eukaryota</taxon>
        <taxon>Fungi</taxon>
        <taxon>Dikarya</taxon>
        <taxon>Basidiomycota</taxon>
        <taxon>Agaricomycotina</taxon>
        <taxon>Agaricomycetes</taxon>
        <taxon>Agaricomycetidae</taxon>
        <taxon>Agaricales</taxon>
        <taxon>Marasmiineae</taxon>
        <taxon>Omphalotaceae</taxon>
        <taxon>Marasmiellus</taxon>
    </lineage>
</organism>
<evidence type="ECO:0000313" key="1">
    <source>
        <dbReference type="EMBL" id="KAK7462201.1"/>
    </source>
</evidence>
<accession>A0ABR1JNV1</accession>
<name>A0ABR1JNV1_9AGAR</name>
<gene>
    <name evidence="1" type="ORF">VKT23_007806</name>
</gene>
<dbReference type="SUPFAM" id="SSF56112">
    <property type="entry name" value="Protein kinase-like (PK-like)"/>
    <property type="match status" value="1"/>
</dbReference>
<reference evidence="1 2" key="1">
    <citation type="submission" date="2024-01" db="EMBL/GenBank/DDBJ databases">
        <title>A draft genome for the cacao thread blight pathogen Marasmiellus scandens.</title>
        <authorList>
            <person name="Baruah I.K."/>
            <person name="Leung J."/>
            <person name="Bukari Y."/>
            <person name="Amoako-Attah I."/>
            <person name="Meinhardt L.W."/>
            <person name="Bailey B.A."/>
            <person name="Cohen S.P."/>
        </authorList>
    </citation>
    <scope>NUCLEOTIDE SEQUENCE [LARGE SCALE GENOMIC DNA]</scope>
    <source>
        <strain evidence="1 2">GH-19</strain>
    </source>
</reference>
<evidence type="ECO:0000313" key="2">
    <source>
        <dbReference type="Proteomes" id="UP001498398"/>
    </source>
</evidence>
<evidence type="ECO:0008006" key="3">
    <source>
        <dbReference type="Google" id="ProtNLM"/>
    </source>
</evidence>
<protein>
    <recommendedName>
        <fullName evidence="3">Protein kinase domain-containing protein</fullName>
    </recommendedName>
</protein>
<dbReference type="Proteomes" id="UP001498398">
    <property type="component" value="Unassembled WGS sequence"/>
</dbReference>
<dbReference type="EMBL" id="JBANRG010000011">
    <property type="protein sequence ID" value="KAK7462201.1"/>
    <property type="molecule type" value="Genomic_DNA"/>
</dbReference>
<comment type="caution">
    <text evidence="1">The sequence shown here is derived from an EMBL/GenBank/DDBJ whole genome shotgun (WGS) entry which is preliminary data.</text>
</comment>
<dbReference type="Gene3D" id="1.10.510.10">
    <property type="entry name" value="Transferase(Phosphotransferase) domain 1"/>
    <property type="match status" value="1"/>
</dbReference>
<dbReference type="InterPro" id="IPR011009">
    <property type="entry name" value="Kinase-like_dom_sf"/>
</dbReference>
<sequence length="544" mass="61043">MDAPAPTSVYDLLQKATQARCALEINSHSPSASVKRFSAAECTMSNENRPSHLRISNSFIDAAVAKWEPVFKSATLSSPDVIIVLGWLKDQFGSQKSAWRLYSETSEDTTHRRHADDLELIRKVIANLVDNLVNDRKLGECRLFMGKEKEVGGDWSVVPDFRGLLIFDKITQLLHLKLMDPVPMTLVTMEDKTMTVARNMFKETETIPIVWPDADGALPDCLGKDRKKPWPIACQMDRYRTNRAVFYTMDQVLYFQRVGTELVRSQPLGAQGKGIAIDFVQYASWIMEAVAEHIADFDTWYKMEVLKSPSGTTISEKVNPTVKFALLPPVPLPSWLFDKALAFAPVTRIKLGNNACDAYDFVQSLKYSRWLPGEVWKSLRPHLPVVEIPCSQKVSSLDGHKVVAFGAGSNVVAKISTEATEEFRHECCMTSIASRILPYNTPRVIGVYEGYLQMMLLSYTGVAQHGWYQLSRPQLESILSMLNTLHTSNFHHHDVRPPNITVNHEGNVCIIDFGSSILVDGGDCEDCPDEDARDEILEVIRSSS</sequence>